<dbReference type="Proteomes" id="UP000788993">
    <property type="component" value="Unassembled WGS sequence"/>
</dbReference>
<keyword evidence="2" id="KW-1185">Reference proteome</keyword>
<evidence type="ECO:0000313" key="1">
    <source>
        <dbReference type="EMBL" id="KAH3670148.1"/>
    </source>
</evidence>
<accession>A0A9P8PDA7</accession>
<protein>
    <submittedName>
        <fullName evidence="1">Uncharacterized protein</fullName>
    </submittedName>
</protein>
<proteinExistence type="predicted"/>
<gene>
    <name evidence="1" type="ORF">OGATHE_002961</name>
</gene>
<evidence type="ECO:0000313" key="2">
    <source>
        <dbReference type="Proteomes" id="UP000788993"/>
    </source>
</evidence>
<dbReference type="EMBL" id="JAEUBD010000983">
    <property type="protein sequence ID" value="KAH3670148.1"/>
    <property type="molecule type" value="Genomic_DNA"/>
</dbReference>
<sequence>MKPLIVSNEELDLALKLRNCSNKPVKRLAYYPAIVIDDKYRDIADKLGISFNGRIINNKPLSSLKGSEMKGVIELLQYFVETDHSTTFETQRHIVKYIGLSTLRFDSHVQQGRLLSLLQNLFVSTATTKNATFHFTMLINTYFHLAKHYKTKLNLRIYSLMDMIQDIIMAAHGINFVKDRSRYAELISDHRFKPSLRVDEAIELSKQQLQLVLYYLMKLLNTIIQLLDNFARRKLRPGFTSRRQKLQAFLILNKNIELLQLLKQCQL</sequence>
<reference evidence="1" key="2">
    <citation type="submission" date="2021-01" db="EMBL/GenBank/DDBJ databases">
        <authorList>
            <person name="Schikora-Tamarit M.A."/>
        </authorList>
    </citation>
    <scope>NUCLEOTIDE SEQUENCE</scope>
    <source>
        <strain evidence="1">NCAIM Y.01608</strain>
    </source>
</reference>
<organism evidence="1 2">
    <name type="scientific">Ogataea polymorpha</name>
    <dbReference type="NCBI Taxonomy" id="460523"/>
    <lineage>
        <taxon>Eukaryota</taxon>
        <taxon>Fungi</taxon>
        <taxon>Dikarya</taxon>
        <taxon>Ascomycota</taxon>
        <taxon>Saccharomycotina</taxon>
        <taxon>Pichiomycetes</taxon>
        <taxon>Pichiales</taxon>
        <taxon>Pichiaceae</taxon>
        <taxon>Ogataea</taxon>
    </lineage>
</organism>
<comment type="caution">
    <text evidence="1">The sequence shown here is derived from an EMBL/GenBank/DDBJ whole genome shotgun (WGS) entry which is preliminary data.</text>
</comment>
<dbReference type="AlphaFoldDB" id="A0A9P8PDA7"/>
<name>A0A9P8PDA7_9ASCO</name>
<reference evidence="1" key="1">
    <citation type="journal article" date="2021" name="Open Biol.">
        <title>Shared evolutionary footprints suggest mitochondrial oxidative damage underlies multiple complex I losses in fungi.</title>
        <authorList>
            <person name="Schikora-Tamarit M.A."/>
            <person name="Marcet-Houben M."/>
            <person name="Nosek J."/>
            <person name="Gabaldon T."/>
        </authorList>
    </citation>
    <scope>NUCLEOTIDE SEQUENCE</scope>
    <source>
        <strain evidence="1">NCAIM Y.01608</strain>
    </source>
</reference>